<proteinExistence type="predicted"/>
<dbReference type="Proteomes" id="UP000576393">
    <property type="component" value="Unassembled WGS sequence"/>
</dbReference>
<dbReference type="EMBL" id="JACCCO010000001">
    <property type="protein sequence ID" value="NYF41406.1"/>
    <property type="molecule type" value="Genomic_DNA"/>
</dbReference>
<name>A0A852V0D0_9ACTN</name>
<dbReference type="SUPFAM" id="SSF52540">
    <property type="entry name" value="P-loop containing nucleoside triphosphate hydrolases"/>
    <property type="match status" value="2"/>
</dbReference>
<keyword evidence="3" id="KW-1185">Reference proteome</keyword>
<organism evidence="2 3">
    <name type="scientific">Streptosporangium sandarakinum</name>
    <dbReference type="NCBI Taxonomy" id="1260955"/>
    <lineage>
        <taxon>Bacteria</taxon>
        <taxon>Bacillati</taxon>
        <taxon>Actinomycetota</taxon>
        <taxon>Actinomycetes</taxon>
        <taxon>Streptosporangiales</taxon>
        <taxon>Streptosporangiaceae</taxon>
        <taxon>Streptosporangium</taxon>
    </lineage>
</organism>
<protein>
    <recommendedName>
        <fullName evidence="1">AAA+ ATPase domain-containing protein</fullName>
    </recommendedName>
</protein>
<sequence>MSGRELEVLQTLRFNWAEGPEDVWSPSAFHVEGLNPAVERAITSGLDDVVGGGAVNPIGLVLRGQRGTGKTHLLGWVRERIQREGGYFFLVGLLDARTFWENTLISMLDGLSRDGSEGESQLKILLRRLSELTGVPRWVQREVIGNRAVTRDGLDAFSDALRRFNPHVGKDAKDTLRALVLRANTDYRVQDVGDGFLLALPEEEPGGRAAWGIRHLPKTPQEIVRDLSRLLALTGPSIIAVDQIDVLVAQSPVTGESAAAHDWRELIVIDQVAGGLMALREITRRTLTIVSCLDQTWVLVEKYATGTARDRFRVMPSLKPLPDADTARALVEKRFATRFVESGFTPPYPTWPIRTAAFGAAGEYTPRRLLIKIDEHVTACLDDGEARELESFDRTADPHPARVRTPSRFTDIDTRFAELRQKAHVTDALDADIEDAVMPALLAAGLSAWIDGLGDAGRRFSVDPPPSKRPPLHARLRLTLDEETEDEAHWAFRAIAAPHPVAALSRLRAAAVMAGLTAEVPRRRLFVLRGIPWSKGPRTVAALAEFERSGGRVLDVDDEDLRILAALRELYAENPPDLRAWLAARRPAQEVRLLAETLGDAGTAHPGRVASEPVTIGSAAPASVVSEPATTGSVVPAPVTARPIVTSGTAAGVTVISGATTVTSALTGTPLTAPAADGPVTGHVANGIGGGAPYIPLGVTVLGGRPVGIELEALRKHAVIFAGSGSGKTVLIRRLVEECALQGVSAIVLDPNNDLARLGDGWPEPPERWGPGDAEKAAAYLAATDVVVWTPGRVAGRPLSFQPLPDLAGVAGDADEFAAAVDAAVSSLVPRAKLDSRAKGALIGQAVLREAVAHYGRAGGQGLPGLIELLADLPDGVSGLGDAGRVAAGLAQTLKAAMVNDPLFAGAGTPADPGVLLTPPPGRRARVSVISFVGLQSDEQRQGFVNQLQMALFAWIRRHPAGDRPLGGLFVMDEAQTFAPSGAMTPCTRSTLVLAAQARKYGLGLVFATQAPKGLHNQVPGNAATQLFGLLNAPAQIEAAKEMARAKGGQVTDVSRLTAGQFYLAPEGSAFTRTRVPMCLTHHPRAPLTAEEVIARASG</sequence>
<dbReference type="InterPro" id="IPR002789">
    <property type="entry name" value="HerA_central"/>
</dbReference>
<dbReference type="SMART" id="SM00382">
    <property type="entry name" value="AAA"/>
    <property type="match status" value="1"/>
</dbReference>
<dbReference type="InterPro" id="IPR003593">
    <property type="entry name" value="AAA+_ATPase"/>
</dbReference>
<dbReference type="PANTHER" id="PTHR30121:SF6">
    <property type="entry name" value="SLR6007 PROTEIN"/>
    <property type="match status" value="1"/>
</dbReference>
<dbReference type="PANTHER" id="PTHR30121">
    <property type="entry name" value="UNCHARACTERIZED PROTEIN YJGR-RELATED"/>
    <property type="match status" value="1"/>
</dbReference>
<accession>A0A852V0D0</accession>
<evidence type="ECO:0000259" key="1">
    <source>
        <dbReference type="SMART" id="SM00382"/>
    </source>
</evidence>
<dbReference type="InterPro" id="IPR027417">
    <property type="entry name" value="P-loop_NTPase"/>
</dbReference>
<gene>
    <name evidence="2" type="ORF">HDA43_003565</name>
</gene>
<comment type="caution">
    <text evidence="2">The sequence shown here is derived from an EMBL/GenBank/DDBJ whole genome shotgun (WGS) entry which is preliminary data.</text>
</comment>
<dbReference type="Pfam" id="PF01935">
    <property type="entry name" value="DUF87"/>
    <property type="match status" value="1"/>
</dbReference>
<dbReference type="AlphaFoldDB" id="A0A852V0D0"/>
<dbReference type="CDD" id="cd01127">
    <property type="entry name" value="TrwB_TraG_TraD_VirD4"/>
    <property type="match status" value="1"/>
</dbReference>
<reference evidence="2 3" key="1">
    <citation type="submission" date="2020-07" db="EMBL/GenBank/DDBJ databases">
        <title>Sequencing the genomes of 1000 actinobacteria strains.</title>
        <authorList>
            <person name="Klenk H.-P."/>
        </authorList>
    </citation>
    <scope>NUCLEOTIDE SEQUENCE [LARGE SCALE GENOMIC DNA]</scope>
    <source>
        <strain evidence="2 3">DSM 45763</strain>
    </source>
</reference>
<feature type="domain" description="AAA+ ATPase" evidence="1">
    <location>
        <begin position="714"/>
        <end position="1034"/>
    </location>
</feature>
<dbReference type="InterPro" id="IPR051162">
    <property type="entry name" value="T4SS_component"/>
</dbReference>
<evidence type="ECO:0000313" key="2">
    <source>
        <dbReference type="EMBL" id="NYF41406.1"/>
    </source>
</evidence>
<dbReference type="Gene3D" id="3.40.50.300">
    <property type="entry name" value="P-loop containing nucleotide triphosphate hydrolases"/>
    <property type="match status" value="2"/>
</dbReference>
<evidence type="ECO:0000313" key="3">
    <source>
        <dbReference type="Proteomes" id="UP000576393"/>
    </source>
</evidence>
<dbReference type="RefSeq" id="WP_179822169.1">
    <property type="nucleotide sequence ID" value="NZ_JACCCO010000001.1"/>
</dbReference>